<evidence type="ECO:0000256" key="4">
    <source>
        <dbReference type="ARBA" id="ARBA00022833"/>
    </source>
</evidence>
<dbReference type="OrthoDB" id="334894at2"/>
<gene>
    <name evidence="8" type="ORF">FB391_3104</name>
</gene>
<accession>A0A543EQ48</accession>
<dbReference type="InterPro" id="IPR002328">
    <property type="entry name" value="ADH_Zn_CS"/>
</dbReference>
<dbReference type="InterPro" id="IPR011032">
    <property type="entry name" value="GroES-like_sf"/>
</dbReference>
<evidence type="ECO:0000313" key="9">
    <source>
        <dbReference type="Proteomes" id="UP000320235"/>
    </source>
</evidence>
<dbReference type="PANTHER" id="PTHR43350">
    <property type="entry name" value="NAD-DEPENDENT ALCOHOL DEHYDROGENASE"/>
    <property type="match status" value="1"/>
</dbReference>
<dbReference type="InterPro" id="IPR013149">
    <property type="entry name" value="ADH-like_C"/>
</dbReference>
<proteinExistence type="inferred from homology"/>
<dbReference type="Pfam" id="PF14231">
    <property type="entry name" value="GXWXG"/>
    <property type="match status" value="1"/>
</dbReference>
<evidence type="ECO:0000313" key="8">
    <source>
        <dbReference type="EMBL" id="TQM23714.1"/>
    </source>
</evidence>
<dbReference type="InterPro" id="IPR025568">
    <property type="entry name" value="DUF4334"/>
</dbReference>
<dbReference type="Gene3D" id="2.40.128.580">
    <property type="entry name" value="GXWXG domain"/>
    <property type="match status" value="1"/>
</dbReference>
<keyword evidence="4 6" id="KW-0862">Zinc</keyword>
<dbReference type="GO" id="GO:0008270">
    <property type="term" value="F:zinc ion binding"/>
    <property type="evidence" value="ECO:0007669"/>
    <property type="project" value="InterPro"/>
</dbReference>
<dbReference type="Pfam" id="PF14232">
    <property type="entry name" value="DUF4334"/>
    <property type="match status" value="1"/>
</dbReference>
<dbReference type="SUPFAM" id="SSF51735">
    <property type="entry name" value="NAD(P)-binding Rossmann-fold domains"/>
    <property type="match status" value="1"/>
</dbReference>
<dbReference type="Gene3D" id="3.40.50.720">
    <property type="entry name" value="NAD(P)-binding Rossmann-like Domain"/>
    <property type="match status" value="1"/>
</dbReference>
<dbReference type="SUPFAM" id="SSF50129">
    <property type="entry name" value="GroES-like"/>
    <property type="match status" value="1"/>
</dbReference>
<dbReference type="PROSITE" id="PS00059">
    <property type="entry name" value="ADH_ZINC"/>
    <property type="match status" value="1"/>
</dbReference>
<evidence type="ECO:0000256" key="5">
    <source>
        <dbReference type="ARBA" id="ARBA00023002"/>
    </source>
</evidence>
<reference evidence="8 9" key="1">
    <citation type="submission" date="2019-06" db="EMBL/GenBank/DDBJ databases">
        <title>Sequencing the genomes of 1000 actinobacteria strains.</title>
        <authorList>
            <person name="Klenk H.-P."/>
        </authorList>
    </citation>
    <scope>NUCLEOTIDE SEQUENCE [LARGE SCALE GENOMIC DNA]</scope>
    <source>
        <strain evidence="8 9">DSM 105492</strain>
    </source>
</reference>
<dbReference type="SMART" id="SM00829">
    <property type="entry name" value="PKS_ER"/>
    <property type="match status" value="1"/>
</dbReference>
<evidence type="ECO:0000256" key="3">
    <source>
        <dbReference type="ARBA" id="ARBA00022723"/>
    </source>
</evidence>
<dbReference type="EMBL" id="VFPE01000005">
    <property type="protein sequence ID" value="TQM23714.1"/>
    <property type="molecule type" value="Genomic_DNA"/>
</dbReference>
<dbReference type="GO" id="GO:0016491">
    <property type="term" value="F:oxidoreductase activity"/>
    <property type="evidence" value="ECO:0007669"/>
    <property type="project" value="UniProtKB-KW"/>
</dbReference>
<feature type="domain" description="Enoyl reductase (ER)" evidence="7">
    <location>
        <begin position="41"/>
        <end position="375"/>
    </location>
</feature>
<dbReference type="InterPro" id="IPR013154">
    <property type="entry name" value="ADH-like_N"/>
</dbReference>
<protein>
    <submittedName>
        <fullName evidence="8">Zn-dependent alcohol dehydrogenase</fullName>
    </submittedName>
</protein>
<dbReference type="Pfam" id="PF00107">
    <property type="entry name" value="ADH_zinc_N"/>
    <property type="match status" value="1"/>
</dbReference>
<comment type="cofactor">
    <cofactor evidence="1 6">
        <name>Zn(2+)</name>
        <dbReference type="ChEBI" id="CHEBI:29105"/>
    </cofactor>
</comment>
<dbReference type="Gene3D" id="3.90.180.10">
    <property type="entry name" value="Medium-chain alcohol dehydrogenases, catalytic domain"/>
    <property type="match status" value="1"/>
</dbReference>
<organism evidence="8 9">
    <name type="scientific">Microbacterium kyungheense</name>
    <dbReference type="NCBI Taxonomy" id="1263636"/>
    <lineage>
        <taxon>Bacteria</taxon>
        <taxon>Bacillati</taxon>
        <taxon>Actinomycetota</taxon>
        <taxon>Actinomycetes</taxon>
        <taxon>Micrococcales</taxon>
        <taxon>Microbacteriaceae</taxon>
        <taxon>Microbacterium</taxon>
    </lineage>
</organism>
<dbReference type="AlphaFoldDB" id="A0A543EQ48"/>
<keyword evidence="9" id="KW-1185">Reference proteome</keyword>
<dbReference type="RefSeq" id="WP_141895828.1">
    <property type="nucleotide sequence ID" value="NZ_BAABLH010000006.1"/>
</dbReference>
<name>A0A543EQ48_9MICO</name>
<evidence type="ECO:0000256" key="6">
    <source>
        <dbReference type="RuleBase" id="RU361277"/>
    </source>
</evidence>
<dbReference type="PANTHER" id="PTHR43350:SF21">
    <property type="entry name" value="S-NITROSOMYCOTHIOL REDUCTASE MSCR"/>
    <property type="match status" value="1"/>
</dbReference>
<evidence type="ECO:0000256" key="2">
    <source>
        <dbReference type="ARBA" id="ARBA00008072"/>
    </source>
</evidence>
<dbReference type="Pfam" id="PF08240">
    <property type="entry name" value="ADH_N"/>
    <property type="match status" value="1"/>
</dbReference>
<dbReference type="Proteomes" id="UP000320235">
    <property type="component" value="Unassembled WGS sequence"/>
</dbReference>
<comment type="similarity">
    <text evidence="2 6">Belongs to the zinc-containing alcohol dehydrogenase family.</text>
</comment>
<dbReference type="InterPro" id="IPR036291">
    <property type="entry name" value="NAD(P)-bd_dom_sf"/>
</dbReference>
<sequence length="548" mass="55947">MTDTIDAARAVDPTTPIAATPVATTPIATTAAVVHERGGPAVLTGITLPAPGDDEVLVRIRASGVCPTDLFGIAGGAGDRFPAVFGHEGAGVVEAVGRRVGGIHPGDHVVLSFASCQTCAACADGHPAYCARFSALNYGARGGAADGGGRVTTGWMSQSSWAEHVVAPASSVAVIGHDVPWQVAAPLGCGILTGAGTVLNTLRPGTGDALLVLGAGTTGLAAVMAARHRGVARVAVSDPVDARRVLAREVGATETHDPAALDGVTGFTHAIDTVGSQGTTDAVLAALAPRGVAATVALKPGANPVTVSQSRLLWGRTLTGVIEGDAVVARDVPLLAALWRAGRLPVERLVTAYDFADVGAAIDAVRSGRAIKPVLLMDRNAAGPGPAASSRSSATLLEALRAGDVPDADLPALWRSLPPVAPGELRGLWHGWGVTRDHRAGRLLERSRWYGKLFRADDDVAPIVCETDDGLVVDRALARGGATLRTLEHDGVTTAAMVYDGQAIVDLFVRLAPDAVLGVMTGRDAADRGRAYFFVLEPSGDPRAAGIA</sequence>
<keyword evidence="5" id="KW-0560">Oxidoreductase</keyword>
<evidence type="ECO:0000256" key="1">
    <source>
        <dbReference type="ARBA" id="ARBA00001947"/>
    </source>
</evidence>
<dbReference type="InterPro" id="IPR020843">
    <property type="entry name" value="ER"/>
</dbReference>
<keyword evidence="3 6" id="KW-0479">Metal-binding</keyword>
<comment type="caution">
    <text evidence="8">The sequence shown here is derived from an EMBL/GenBank/DDBJ whole genome shotgun (WGS) entry which is preliminary data.</text>
</comment>
<evidence type="ECO:0000259" key="7">
    <source>
        <dbReference type="SMART" id="SM00829"/>
    </source>
</evidence>
<dbReference type="InterPro" id="IPR025951">
    <property type="entry name" value="GXWXG_dom"/>
</dbReference>